<dbReference type="EMBL" id="PDSK01000140">
    <property type="protein sequence ID" value="PIE31564.1"/>
    <property type="molecule type" value="Genomic_DNA"/>
</dbReference>
<evidence type="ECO:0000256" key="1">
    <source>
        <dbReference type="SAM" id="MobiDB-lite"/>
    </source>
</evidence>
<organism evidence="3 4">
    <name type="scientific">candidate division KSB3 bacterium</name>
    <dbReference type="NCBI Taxonomy" id="2044937"/>
    <lineage>
        <taxon>Bacteria</taxon>
        <taxon>candidate division KSB3</taxon>
    </lineage>
</organism>
<feature type="compositionally biased region" description="Polar residues" evidence="1">
    <location>
        <begin position="141"/>
        <end position="156"/>
    </location>
</feature>
<dbReference type="Pfam" id="PF02730">
    <property type="entry name" value="AFOR_N"/>
    <property type="match status" value="1"/>
</dbReference>
<feature type="non-terminal residue" evidence="3">
    <location>
        <position position="163"/>
    </location>
</feature>
<sequence>MLHVDLGSRAYQSHPLDPELVRLFFGGRGLGIGFLYTHSSRLEQFGAYQHAFAEIDPLLPEDPLIFSTSPPTGTKMPTAGRFHLNFKSPLTGGVGSTNSGGYWGVAFKKTGHDVLYITGKSEKPVYLVISGERVEFKETQEFQTSNTEDTTDTLSQRLPKGSR</sequence>
<dbReference type="InterPro" id="IPR036503">
    <property type="entry name" value="Ald_Fedxn_OxRdtase_N_sf"/>
</dbReference>
<dbReference type="AlphaFoldDB" id="A0A2G6K7D3"/>
<dbReference type="InterPro" id="IPR051919">
    <property type="entry name" value="W-dependent_AOR"/>
</dbReference>
<gene>
    <name evidence="3" type="ORF">CSA56_17925</name>
</gene>
<dbReference type="PANTHER" id="PTHR30038:SF0">
    <property type="entry name" value="TUNGSTEN-CONTAINING ALDEHYDE FERREDOXIN OXIDOREDUCTASE"/>
    <property type="match status" value="1"/>
</dbReference>
<dbReference type="SUPFAM" id="SSF56228">
    <property type="entry name" value="Aldehyde ferredoxin oxidoreductase, N-terminal domain"/>
    <property type="match status" value="1"/>
</dbReference>
<dbReference type="InterPro" id="IPR013983">
    <property type="entry name" value="Ald_Fedxn_OxRdtase_N"/>
</dbReference>
<evidence type="ECO:0000313" key="4">
    <source>
        <dbReference type="Proteomes" id="UP000230821"/>
    </source>
</evidence>
<dbReference type="GO" id="GO:0051536">
    <property type="term" value="F:iron-sulfur cluster binding"/>
    <property type="evidence" value="ECO:0007669"/>
    <property type="project" value="InterPro"/>
</dbReference>
<evidence type="ECO:0000259" key="2">
    <source>
        <dbReference type="SMART" id="SM00790"/>
    </source>
</evidence>
<evidence type="ECO:0000313" key="3">
    <source>
        <dbReference type="EMBL" id="PIE31564.1"/>
    </source>
</evidence>
<name>A0A2G6K7D3_9BACT</name>
<feature type="region of interest" description="Disordered" evidence="1">
    <location>
        <begin position="139"/>
        <end position="163"/>
    </location>
</feature>
<proteinExistence type="predicted"/>
<accession>A0A2G6K7D3</accession>
<reference evidence="3 4" key="1">
    <citation type="submission" date="2017-10" db="EMBL/GenBank/DDBJ databases">
        <title>Novel microbial diversity and functional potential in the marine mammal oral microbiome.</title>
        <authorList>
            <person name="Dudek N.K."/>
            <person name="Sun C.L."/>
            <person name="Burstein D."/>
            <person name="Kantor R.S."/>
            <person name="Aliaga Goltsman D.S."/>
            <person name="Bik E.M."/>
            <person name="Thomas B.C."/>
            <person name="Banfield J.F."/>
            <person name="Relman D.A."/>
        </authorList>
    </citation>
    <scope>NUCLEOTIDE SEQUENCE [LARGE SCALE GENOMIC DNA]</scope>
    <source>
        <strain evidence="3">DOLJORAL78_47_16</strain>
    </source>
</reference>
<dbReference type="Gene3D" id="3.60.9.10">
    <property type="entry name" value="Aldehyde ferredoxin oxidoreductase, N-terminal domain"/>
    <property type="match status" value="1"/>
</dbReference>
<dbReference type="Proteomes" id="UP000230821">
    <property type="component" value="Unassembled WGS sequence"/>
</dbReference>
<comment type="caution">
    <text evidence="3">The sequence shown here is derived from an EMBL/GenBank/DDBJ whole genome shotgun (WGS) entry which is preliminary data.</text>
</comment>
<dbReference type="SMART" id="SM00790">
    <property type="entry name" value="AFOR_N"/>
    <property type="match status" value="1"/>
</dbReference>
<dbReference type="GO" id="GO:0016625">
    <property type="term" value="F:oxidoreductase activity, acting on the aldehyde or oxo group of donors, iron-sulfur protein as acceptor"/>
    <property type="evidence" value="ECO:0007669"/>
    <property type="project" value="InterPro"/>
</dbReference>
<protein>
    <submittedName>
        <fullName evidence="3">Aldehyde ferredoxin oxidoreductase</fullName>
    </submittedName>
</protein>
<dbReference type="PANTHER" id="PTHR30038">
    <property type="entry name" value="ALDEHYDE FERREDOXIN OXIDOREDUCTASE"/>
    <property type="match status" value="1"/>
</dbReference>
<feature type="domain" description="Aldehyde ferredoxin oxidoreductase N-terminal" evidence="2">
    <location>
        <begin position="1"/>
        <end position="163"/>
    </location>
</feature>